<comment type="caution">
    <text evidence="1">The sequence shown here is derived from an EMBL/GenBank/DDBJ whole genome shotgun (WGS) entry which is preliminary data.</text>
</comment>
<evidence type="ECO:0000313" key="2">
    <source>
        <dbReference type="Proteomes" id="UP000176186"/>
    </source>
</evidence>
<accession>A0A1F6BGJ4</accession>
<dbReference type="AlphaFoldDB" id="A0A1F6BGJ4"/>
<gene>
    <name evidence="1" type="ORF">A2363_05145</name>
</gene>
<sequence>MSSIETDPRAAKRAEEAMVKSIEWHMRSSTIPHEFMITHRKDEKELLSRTKCVLFKTLGVEQKHILGVALPNPAGVAKLEALHKQWGTGHDSFPAMMFIPKGSIDYRVEWAMVRTEDFTKEPQELLASIARHNKDVSVQDDAPYYIRSLQFVYAATVGKWPPGIKQDSPLAQLPAGHQFSS</sequence>
<dbReference type="Proteomes" id="UP000176186">
    <property type="component" value="Unassembled WGS sequence"/>
</dbReference>
<dbReference type="EMBL" id="MFKE01000011">
    <property type="protein sequence ID" value="OGG35627.1"/>
    <property type="molecule type" value="Genomic_DNA"/>
</dbReference>
<protein>
    <submittedName>
        <fullName evidence="1">Uncharacterized protein</fullName>
    </submittedName>
</protein>
<proteinExistence type="predicted"/>
<reference evidence="1 2" key="1">
    <citation type="journal article" date="2016" name="Nat. Commun.">
        <title>Thousands of microbial genomes shed light on interconnected biogeochemical processes in an aquifer system.</title>
        <authorList>
            <person name="Anantharaman K."/>
            <person name="Brown C.T."/>
            <person name="Hug L.A."/>
            <person name="Sharon I."/>
            <person name="Castelle C.J."/>
            <person name="Probst A.J."/>
            <person name="Thomas B.C."/>
            <person name="Singh A."/>
            <person name="Wilkins M.J."/>
            <person name="Karaoz U."/>
            <person name="Brodie E.L."/>
            <person name="Williams K.H."/>
            <person name="Hubbard S.S."/>
            <person name="Banfield J.F."/>
        </authorList>
    </citation>
    <scope>NUCLEOTIDE SEQUENCE [LARGE SCALE GENOMIC DNA]</scope>
</reference>
<evidence type="ECO:0000313" key="1">
    <source>
        <dbReference type="EMBL" id="OGG35627.1"/>
    </source>
</evidence>
<name>A0A1F6BGJ4_9BACT</name>
<organism evidence="1 2">
    <name type="scientific">Candidatus Gottesmanbacteria bacterium RIFOXYB1_FULL_47_11</name>
    <dbReference type="NCBI Taxonomy" id="1798401"/>
    <lineage>
        <taxon>Bacteria</taxon>
        <taxon>Candidatus Gottesmaniibacteriota</taxon>
    </lineage>
</organism>